<evidence type="ECO:0000313" key="2">
    <source>
        <dbReference type="EMBL" id="SBT57623.1"/>
    </source>
</evidence>
<accession>A0A1A9AKZ3</accession>
<name>A0A1A9AKZ3_PLAOA</name>
<dbReference type="Proteomes" id="UP000078555">
    <property type="component" value="Unassembled WGS sequence"/>
</dbReference>
<dbReference type="InterPro" id="IPR008780">
    <property type="entry name" value="Plasmodium_Vir"/>
</dbReference>
<sequence length="680" mass="80378">MSESIALEAHKLLKEDGVPQKNLDLHKFYEEYSSIIKDAYAKYENCIKENEKQKPSNRNVTCKIGDEIESSLGKLPEQFKSASIKDNTRCDYLLCWMSGKIDLCKNSTYCIIRLLNIFSKFWENCGCCEKKDGAEKECKKTFVIEFDKEAIKNKKELYEFLDHYDIIENRLNEEITEKKEIYCKYAKYIFELYSFLENEDNKRVHKKYEKELKHFQNAFKSNDKLSKLKKACNYPNLSTNLQIDKNNENLSLQTNFVRYIPFTGNFSSYIIPSPSIMDDILGNTPSYKLYKEFDSAEISTNENDCSKKYFKERTNYQSDAITLCKKIIKNFDNLYGDKIKEKADNRCLHYKNWVYSEIWKFINSKSEYTNAVKIINKFLDIQKENNVRKQSNKDVCHYYFIFKDFIELNAKREEKDLHDYFLNHSIIEKKVSPVENDKEKYKEYLTYIKKLYERHKQDWNCCPKSGVDPLCVHYFKCEEEYNPSDLLEILNGVNKETVKMKYANVPLFRIGEKKKEEGPDGENVMRIQYGRCSRIYDPNDKKKVVSLRCDYRASRDHFDNFYKKLPDGKKKDTSQSISGNDSSTVNINESFVMQNASENESNPIYYKIPTSVSLGLGTALIFFLYYKFTPFGSLFGKRSLGRDSFEDGFNEEYMQEFSYDSEYEDVNPSRRRIQIAYQRA</sequence>
<gene>
    <name evidence="1" type="ORF">POVWA1_079090</name>
    <name evidence="2" type="ORF">POVWA2_080670</name>
</gene>
<evidence type="ECO:0000313" key="1">
    <source>
        <dbReference type="EMBL" id="SBT56895.1"/>
    </source>
</evidence>
<evidence type="ECO:0000313" key="4">
    <source>
        <dbReference type="Proteomes" id="UP000078555"/>
    </source>
</evidence>
<dbReference type="EMBL" id="FLRD01001248">
    <property type="protein sequence ID" value="SBT56895.1"/>
    <property type="molecule type" value="Genomic_DNA"/>
</dbReference>
<keyword evidence="4" id="KW-1185">Reference proteome</keyword>
<dbReference type="EMBL" id="FLRE01001918">
    <property type="protein sequence ID" value="SBT57623.1"/>
    <property type="molecule type" value="Genomic_DNA"/>
</dbReference>
<dbReference type="Proteomes" id="UP000078550">
    <property type="component" value="Unassembled WGS sequence"/>
</dbReference>
<reference evidence="1" key="2">
    <citation type="submission" date="2016-05" db="EMBL/GenBank/DDBJ databases">
        <authorList>
            <person name="Lavstsen T."/>
            <person name="Jespersen J.S."/>
        </authorList>
    </citation>
    <scope>NUCLEOTIDE SEQUENCE [LARGE SCALE GENOMIC DNA]</scope>
</reference>
<organism evidence="1 4">
    <name type="scientific">Plasmodium ovale wallikeri</name>
    <dbReference type="NCBI Taxonomy" id="864142"/>
    <lineage>
        <taxon>Eukaryota</taxon>
        <taxon>Sar</taxon>
        <taxon>Alveolata</taxon>
        <taxon>Apicomplexa</taxon>
        <taxon>Aconoidasida</taxon>
        <taxon>Haemosporida</taxon>
        <taxon>Plasmodiidae</taxon>
        <taxon>Plasmodium</taxon>
        <taxon>Plasmodium (Plasmodium)</taxon>
    </lineage>
</organism>
<dbReference type="AlphaFoldDB" id="A0A1A9AKZ3"/>
<evidence type="ECO:0000313" key="3">
    <source>
        <dbReference type="Proteomes" id="UP000078550"/>
    </source>
</evidence>
<dbReference type="Pfam" id="PF05795">
    <property type="entry name" value="Plasmodium_Vir"/>
    <property type="match status" value="2"/>
</dbReference>
<protein>
    <submittedName>
        <fullName evidence="1">PIR Superfamily Protein</fullName>
    </submittedName>
</protein>
<proteinExistence type="predicted"/>
<reference evidence="3 4" key="1">
    <citation type="submission" date="2016-05" db="EMBL/GenBank/DDBJ databases">
        <authorList>
            <person name="Naeem Raeece"/>
        </authorList>
    </citation>
    <scope>NUCLEOTIDE SEQUENCE [LARGE SCALE GENOMIC DNA]</scope>
</reference>